<evidence type="ECO:0000313" key="2">
    <source>
        <dbReference type="Proteomes" id="UP000009005"/>
    </source>
</evidence>
<evidence type="ECO:0000313" key="1">
    <source>
        <dbReference type="EMBL" id="AFN64835.1"/>
    </source>
</evidence>
<gene>
    <name evidence="1" type="ordered locus">WEN_00130</name>
</gene>
<dbReference type="AlphaFoldDB" id="I6ZI46"/>
<name>I6ZI46_MYCWM</name>
<organism evidence="1 2">
    <name type="scientific">Mycoplasma wenyonii (strain Massachusetts)</name>
    <name type="common">Eperythrozoon wenyonii</name>
    <dbReference type="NCBI Taxonomy" id="1197325"/>
    <lineage>
        <taxon>Bacteria</taxon>
        <taxon>Bacillati</taxon>
        <taxon>Mycoplasmatota</taxon>
        <taxon>Mollicutes</taxon>
        <taxon>Mycoplasmataceae</taxon>
        <taxon>Mycoplasma</taxon>
    </lineage>
</organism>
<dbReference type="KEGG" id="mwe:WEN_00130"/>
<accession>I6ZI46</accession>
<dbReference type="PATRIC" id="fig|1197325.3.peg.27"/>
<keyword evidence="2" id="KW-1185">Reference proteome</keyword>
<protein>
    <submittedName>
        <fullName evidence="1">Uncharacterized protein</fullName>
    </submittedName>
</protein>
<reference evidence="1 2" key="1">
    <citation type="journal article" date="2012" name="J. Bacteriol.">
        <title>Complete genome sequence of Mycoplasma wenyonii strain Massachusetts.</title>
        <authorList>
            <person name="Dos Santos A.P."/>
            <person name="Guimaraes A.M."/>
            <person name="do Nascimento N.C."/>
            <person name="Sanmiguel P.J."/>
            <person name="Messick J.B."/>
        </authorList>
    </citation>
    <scope>NUCLEOTIDE SEQUENCE [LARGE SCALE GENOMIC DNA]</scope>
    <source>
        <strain evidence="1 2">Massachusetts</strain>
    </source>
</reference>
<dbReference type="Proteomes" id="UP000009005">
    <property type="component" value="Chromosome"/>
</dbReference>
<sequence length="553" mass="62329">MIGADKNKDVKFQGLVSIVEGKPNGTKECLKDVMEGDLKGKSGDVEKLRKEFGKSGLFWPKGGYMSEKLTLNGQIVFGNCSKEFFKKGGDVVVVEQLKEGKDGEQLGFQELNIKGGMDIAVTVGMQYRKGERGNYKTIIAPGALVKRDFAGGTNLWVGLQGDGKVSKSDSRNQDRGQGVVMLHDWESKETKYTDEDLTRGESEKDGFAKKISLKDEWKYYLWDPNFFFKFSRKIKWREEKNFFNSYTKKKFLLIGVGNESNQVEFQGLVTIVDGSRGVSWKCLSDVKEGQLKNNKSDVDKLRKKFGETGLFWPNNNNGRLSLGGQIVFGNCHKEFYKRGGEMVVVDQLKEGTSDKQLGYQKLEIPGGMSIALTVGMKMKEGGKEIIAPGVLVKHDYSNGKGRTLWAGLQGNGKVIKKGSGRENEPGQGNIVIHDWFSTSSQDNPQNLYKKEGSEDPKEGVAKKIPLNEKWHWYLWDPSYTKIEKGKLKTKDGKDLPFNIQIGKFVETQLIKCLLFNSLITSYLVFLHLYTLKILRNYHKLISSLRVDQCSNFK</sequence>
<proteinExistence type="predicted"/>
<dbReference type="EMBL" id="CP003703">
    <property type="protein sequence ID" value="AFN64835.1"/>
    <property type="molecule type" value="Genomic_DNA"/>
</dbReference>
<dbReference type="HOGENOM" id="CLU_492442_0_0_14"/>
<dbReference type="STRING" id="1197325.WEN_00130"/>
<dbReference type="RefSeq" id="WP_014849545.1">
    <property type="nucleotide sequence ID" value="NC_018149.1"/>
</dbReference>